<keyword evidence="4" id="KW-1185">Reference proteome</keyword>
<dbReference type="Pfam" id="PF03099">
    <property type="entry name" value="BPL_LplA_LipB"/>
    <property type="match status" value="1"/>
</dbReference>
<dbReference type="CDD" id="cd16442">
    <property type="entry name" value="BPL"/>
    <property type="match status" value="1"/>
</dbReference>
<reference evidence="3 4" key="1">
    <citation type="submission" date="2016-05" db="EMBL/GenBank/DDBJ databases">
        <title>Genome sequencing of Vitellibacter soesokkakensis RSSK-12.</title>
        <authorList>
            <person name="Thevarajoo S."/>
            <person name="Selvaratnam C."/>
            <person name="Goh K.M."/>
            <person name="Chan K.-G."/>
            <person name="Chong C.S."/>
        </authorList>
    </citation>
    <scope>NUCLEOTIDE SEQUENCE [LARGE SCALE GENOMIC DNA]</scope>
    <source>
        <strain evidence="3 4">RSSK-12</strain>
    </source>
</reference>
<evidence type="ECO:0000259" key="2">
    <source>
        <dbReference type="PROSITE" id="PS51733"/>
    </source>
</evidence>
<evidence type="ECO:0000313" key="3">
    <source>
        <dbReference type="EMBL" id="OAD92247.1"/>
    </source>
</evidence>
<keyword evidence="1 3" id="KW-0436">Ligase</keyword>
<dbReference type="STRING" id="1385699.A7A78_09130"/>
<dbReference type="SUPFAM" id="SSF55681">
    <property type="entry name" value="Class II aaRS and biotin synthetases"/>
    <property type="match status" value="1"/>
</dbReference>
<dbReference type="OrthoDB" id="9807064at2"/>
<gene>
    <name evidence="3" type="ORF">A7A78_09130</name>
</gene>
<accession>A0A1A9LGL6</accession>
<protein>
    <submittedName>
        <fullName evidence="3">Biotin--[acetyl-CoA-carboxylase] ligase</fullName>
    </submittedName>
</protein>
<dbReference type="AlphaFoldDB" id="A0A1A9LGL6"/>
<dbReference type="PANTHER" id="PTHR12835:SF5">
    <property type="entry name" value="BIOTIN--PROTEIN LIGASE"/>
    <property type="match status" value="1"/>
</dbReference>
<name>A0A1A9LGL6_9FLAO</name>
<dbReference type="GO" id="GO:0005737">
    <property type="term" value="C:cytoplasm"/>
    <property type="evidence" value="ECO:0007669"/>
    <property type="project" value="TreeGrafter"/>
</dbReference>
<feature type="domain" description="BPL/LPL catalytic" evidence="2">
    <location>
        <begin position="1"/>
        <end position="177"/>
    </location>
</feature>
<dbReference type="InterPro" id="IPR045864">
    <property type="entry name" value="aa-tRNA-synth_II/BPL/LPL"/>
</dbReference>
<comment type="caution">
    <text evidence="3">The sequence shown here is derived from an EMBL/GenBank/DDBJ whole genome shotgun (WGS) entry which is preliminary data.</text>
</comment>
<dbReference type="Proteomes" id="UP000077552">
    <property type="component" value="Unassembled WGS sequence"/>
</dbReference>
<organism evidence="3 4">
    <name type="scientific">Aequorivita soesokkakensis</name>
    <dbReference type="NCBI Taxonomy" id="1385699"/>
    <lineage>
        <taxon>Bacteria</taxon>
        <taxon>Pseudomonadati</taxon>
        <taxon>Bacteroidota</taxon>
        <taxon>Flavobacteriia</taxon>
        <taxon>Flavobacteriales</taxon>
        <taxon>Flavobacteriaceae</taxon>
        <taxon>Aequorivita</taxon>
    </lineage>
</organism>
<evidence type="ECO:0000313" key="4">
    <source>
        <dbReference type="Proteomes" id="UP000077552"/>
    </source>
</evidence>
<dbReference type="InterPro" id="IPR004408">
    <property type="entry name" value="Biotin_CoA_COase_ligase"/>
</dbReference>
<dbReference type="EMBL" id="LXIE01000003">
    <property type="protein sequence ID" value="OAD92247.1"/>
    <property type="molecule type" value="Genomic_DNA"/>
</dbReference>
<dbReference type="InterPro" id="IPR004143">
    <property type="entry name" value="BPL_LPL_catalytic"/>
</dbReference>
<dbReference type="GO" id="GO:0004077">
    <property type="term" value="F:biotin--[biotin carboxyl-carrier protein] ligase activity"/>
    <property type="evidence" value="ECO:0007669"/>
    <property type="project" value="InterPro"/>
</dbReference>
<dbReference type="Gene3D" id="3.30.930.10">
    <property type="entry name" value="Bira Bifunctional Protein, Domain 2"/>
    <property type="match status" value="1"/>
</dbReference>
<proteinExistence type="predicted"/>
<evidence type="ECO:0000256" key="1">
    <source>
        <dbReference type="ARBA" id="ARBA00022598"/>
    </source>
</evidence>
<dbReference type="NCBIfam" id="TIGR00121">
    <property type="entry name" value="birA_ligase"/>
    <property type="match status" value="1"/>
</dbReference>
<dbReference type="PROSITE" id="PS51733">
    <property type="entry name" value="BPL_LPL_CATALYTIC"/>
    <property type="match status" value="1"/>
</dbReference>
<dbReference type="PANTHER" id="PTHR12835">
    <property type="entry name" value="BIOTIN PROTEIN LIGASE"/>
    <property type="match status" value="1"/>
</dbReference>
<dbReference type="RefSeq" id="WP_068761050.1">
    <property type="nucleotide sequence ID" value="NZ_LXIE01000003.1"/>
</dbReference>
<sequence length="243" mass="27578">MKIIKLNAIDSTNSYLKQLAKETFLQEETVVLTNRQLSGRGQMGNKWLSREGQSLTFSMFKAFEKLQIEQQFMISMVVSLAIVKALKSLNVPKVTIKWPNDILSANTKIGGILIENVLESSFVKYSIIGIGLNVNETDFPNLPQASSMKLETGKTFQLEEVLDTILKNVFKNLKNISEKDFSEMKQLYENNLFRKERISVFETSEGSQINGIIKGVSDIGELLVETENNPLQKFQLKEVKLIY</sequence>